<dbReference type="Gene3D" id="3.10.100.10">
    <property type="entry name" value="Mannose-Binding Protein A, subunit A"/>
    <property type="match status" value="1"/>
</dbReference>
<dbReference type="Pfam" id="PF00059">
    <property type="entry name" value="Lectin_C"/>
    <property type="match status" value="1"/>
</dbReference>
<gene>
    <name evidence="3" type="ORF">LSH36_1016g00003</name>
</gene>
<dbReference type="InterPro" id="IPR016186">
    <property type="entry name" value="C-type_lectin-like/link_sf"/>
</dbReference>
<dbReference type="CDD" id="cd00037">
    <property type="entry name" value="CLECT"/>
    <property type="match status" value="1"/>
</dbReference>
<evidence type="ECO:0000256" key="1">
    <source>
        <dbReference type="SAM" id="MobiDB-lite"/>
    </source>
</evidence>
<name>A0AAD9MQQ1_9ANNE</name>
<reference evidence="3" key="1">
    <citation type="journal article" date="2023" name="Mol. Biol. Evol.">
        <title>Third-Generation Sequencing Reveals the Adaptive Role of the Epigenome in Three Deep-Sea Polychaetes.</title>
        <authorList>
            <person name="Perez M."/>
            <person name="Aroh O."/>
            <person name="Sun Y."/>
            <person name="Lan Y."/>
            <person name="Juniper S.K."/>
            <person name="Young C.R."/>
            <person name="Angers B."/>
            <person name="Qian P.Y."/>
        </authorList>
    </citation>
    <scope>NUCLEOTIDE SEQUENCE</scope>
    <source>
        <strain evidence="3">P08H-3</strain>
    </source>
</reference>
<dbReference type="AlphaFoldDB" id="A0AAD9MQQ1"/>
<feature type="domain" description="C-type lectin" evidence="2">
    <location>
        <begin position="153"/>
        <end position="258"/>
    </location>
</feature>
<feature type="region of interest" description="Disordered" evidence="1">
    <location>
        <begin position="1"/>
        <end position="25"/>
    </location>
</feature>
<dbReference type="Proteomes" id="UP001208570">
    <property type="component" value="Unassembled WGS sequence"/>
</dbReference>
<dbReference type="SUPFAM" id="SSF56436">
    <property type="entry name" value="C-type lectin-like"/>
    <property type="match status" value="1"/>
</dbReference>
<accession>A0AAD9MQQ1</accession>
<dbReference type="SMART" id="SM00034">
    <property type="entry name" value="CLECT"/>
    <property type="match status" value="1"/>
</dbReference>
<dbReference type="InterPro" id="IPR001304">
    <property type="entry name" value="C-type_lectin-like"/>
</dbReference>
<organism evidence="3 4">
    <name type="scientific">Paralvinella palmiformis</name>
    <dbReference type="NCBI Taxonomy" id="53620"/>
    <lineage>
        <taxon>Eukaryota</taxon>
        <taxon>Metazoa</taxon>
        <taxon>Spiralia</taxon>
        <taxon>Lophotrochozoa</taxon>
        <taxon>Annelida</taxon>
        <taxon>Polychaeta</taxon>
        <taxon>Sedentaria</taxon>
        <taxon>Canalipalpata</taxon>
        <taxon>Terebellida</taxon>
        <taxon>Terebelliformia</taxon>
        <taxon>Alvinellidae</taxon>
        <taxon>Paralvinella</taxon>
    </lineage>
</organism>
<dbReference type="InterPro" id="IPR016187">
    <property type="entry name" value="CTDL_fold"/>
</dbReference>
<feature type="compositionally biased region" description="Acidic residues" evidence="1">
    <location>
        <begin position="9"/>
        <end position="21"/>
    </location>
</feature>
<protein>
    <recommendedName>
        <fullName evidence="2">C-type lectin domain-containing protein</fullName>
    </recommendedName>
</protein>
<evidence type="ECO:0000313" key="4">
    <source>
        <dbReference type="Proteomes" id="UP001208570"/>
    </source>
</evidence>
<dbReference type="EMBL" id="JAODUP010001016">
    <property type="protein sequence ID" value="KAK2141925.1"/>
    <property type="molecule type" value="Genomic_DNA"/>
</dbReference>
<dbReference type="PROSITE" id="PS50041">
    <property type="entry name" value="C_TYPE_LECTIN_2"/>
    <property type="match status" value="1"/>
</dbReference>
<proteinExistence type="predicted"/>
<keyword evidence="4" id="KW-1185">Reference proteome</keyword>
<evidence type="ECO:0000313" key="3">
    <source>
        <dbReference type="EMBL" id="KAK2141925.1"/>
    </source>
</evidence>
<evidence type="ECO:0000259" key="2">
    <source>
        <dbReference type="PROSITE" id="PS50041"/>
    </source>
</evidence>
<comment type="caution">
    <text evidence="3">The sequence shown here is derived from an EMBL/GenBank/DDBJ whole genome shotgun (WGS) entry which is preliminary data.</text>
</comment>
<sequence>MEVDRLSFDDDITSSDSETEQNDVASDENIVSGRDGVGRCRTDSCKRKEYTAINGFCHSGKVLAVFERVPLKFCIVRCRKYIECRSFNMKWINPKRTFGICTLLEEVYVANLQQMPYPMTTLLITVSCFVIYQSTNMVRFQNWCPKNMDYFMRTGACLANKTRLDWYEGEHFCKNIYPGAHLLDIKSEAEQLAYVELYESFNLSTIWTSAKRPEGGAINEFYWTNSGKPLVYENWREDQPYTASFDSDCVSITKGNFSINGMTPVVNICSLQPCVNGEEYYNLNESALARFFN</sequence>